<evidence type="ECO:0000256" key="5">
    <source>
        <dbReference type="ARBA" id="ARBA00022714"/>
    </source>
</evidence>
<gene>
    <name evidence="12" type="ORF">SHALO_0899</name>
</gene>
<keyword evidence="8" id="KW-0408">Iron</keyword>
<dbReference type="GO" id="GO:0051539">
    <property type="term" value="F:4 iron, 4 sulfur cluster binding"/>
    <property type="evidence" value="ECO:0007669"/>
    <property type="project" value="UniProtKB-KW"/>
</dbReference>
<comment type="cofactor">
    <cofactor evidence="2">
        <name>[4Fe-4S] cluster</name>
        <dbReference type="ChEBI" id="CHEBI:49883"/>
    </cofactor>
</comment>
<evidence type="ECO:0000256" key="9">
    <source>
        <dbReference type="ARBA" id="ARBA00023014"/>
    </source>
</evidence>
<dbReference type="InterPro" id="IPR017896">
    <property type="entry name" value="4Fe4S_Fe-S-bd"/>
</dbReference>
<evidence type="ECO:0000256" key="1">
    <source>
        <dbReference type="ARBA" id="ARBA00001927"/>
    </source>
</evidence>
<dbReference type="NCBIfam" id="TIGR00384">
    <property type="entry name" value="dhsB"/>
    <property type="match status" value="1"/>
</dbReference>
<dbReference type="GO" id="GO:0022904">
    <property type="term" value="P:respiratory electron transport chain"/>
    <property type="evidence" value="ECO:0007669"/>
    <property type="project" value="TreeGrafter"/>
</dbReference>
<keyword evidence="13" id="KW-1185">Reference proteome</keyword>
<evidence type="ECO:0000313" key="13">
    <source>
        <dbReference type="Proteomes" id="UP000094609"/>
    </source>
</evidence>
<dbReference type="Gene3D" id="3.10.20.30">
    <property type="match status" value="1"/>
</dbReference>
<dbReference type="InterPro" id="IPR009051">
    <property type="entry name" value="Helical_ferredxn"/>
</dbReference>
<accession>A0A1D7TIA6</accession>
<dbReference type="PANTHER" id="PTHR11921">
    <property type="entry name" value="SUCCINATE DEHYDROGENASE IRON-SULFUR PROTEIN"/>
    <property type="match status" value="1"/>
</dbReference>
<dbReference type="InterPro" id="IPR004489">
    <property type="entry name" value="Succ_DH/fum_Rdtase_Fe-S"/>
</dbReference>
<evidence type="ECO:0000259" key="11">
    <source>
        <dbReference type="PROSITE" id="PS51379"/>
    </source>
</evidence>
<dbReference type="InterPro" id="IPR006058">
    <property type="entry name" value="2Fe2S_fd_BS"/>
</dbReference>
<dbReference type="Gene3D" id="1.10.1060.10">
    <property type="entry name" value="Alpha-helical ferredoxin"/>
    <property type="match status" value="1"/>
</dbReference>
<organism evidence="12 13">
    <name type="scientific">Sulfurospirillum halorespirans DSM 13726</name>
    <dbReference type="NCBI Taxonomy" id="1193502"/>
    <lineage>
        <taxon>Bacteria</taxon>
        <taxon>Pseudomonadati</taxon>
        <taxon>Campylobacterota</taxon>
        <taxon>Epsilonproteobacteria</taxon>
        <taxon>Campylobacterales</taxon>
        <taxon>Sulfurospirillaceae</taxon>
        <taxon>Sulfurospirillum</taxon>
    </lineage>
</organism>
<keyword evidence="9" id="KW-0411">Iron-sulfur</keyword>
<evidence type="ECO:0000256" key="7">
    <source>
        <dbReference type="ARBA" id="ARBA00023002"/>
    </source>
</evidence>
<comment type="similarity">
    <text evidence="3">Belongs to the succinate dehydrogenase/fumarate reductase iron-sulfur protein family.</text>
</comment>
<dbReference type="PROSITE" id="PS51379">
    <property type="entry name" value="4FE4S_FER_2"/>
    <property type="match status" value="1"/>
</dbReference>
<evidence type="ECO:0000256" key="10">
    <source>
        <dbReference type="ARBA" id="ARBA00034078"/>
    </source>
</evidence>
<feature type="domain" description="4Fe-4S ferredoxin-type" evidence="11">
    <location>
        <begin position="193"/>
        <end position="224"/>
    </location>
</feature>
<name>A0A1D7TIA6_9BACT</name>
<proteinExistence type="inferred from homology"/>
<evidence type="ECO:0000256" key="2">
    <source>
        <dbReference type="ARBA" id="ARBA00001966"/>
    </source>
</evidence>
<dbReference type="GO" id="GO:0016491">
    <property type="term" value="F:oxidoreductase activity"/>
    <property type="evidence" value="ECO:0007669"/>
    <property type="project" value="UniProtKB-KW"/>
</dbReference>
<dbReference type="Pfam" id="PF13183">
    <property type="entry name" value="Fer4_8"/>
    <property type="match status" value="1"/>
</dbReference>
<dbReference type="EMBL" id="CP017111">
    <property type="protein sequence ID" value="AOO64680.1"/>
    <property type="molecule type" value="Genomic_DNA"/>
</dbReference>
<keyword evidence="6" id="KW-0479">Metal-binding</keyword>
<evidence type="ECO:0000313" key="12">
    <source>
        <dbReference type="EMBL" id="AOO64680.1"/>
    </source>
</evidence>
<protein>
    <submittedName>
        <fullName evidence="12">Periplasmic flavoprotein, small FeS cluster subunit</fullName>
    </submittedName>
</protein>
<sequence>MKFIIDRFDGNKNYQQTYTVEKKDIEALTLLGTLLFIKQHQDLTLNFTASCRMAICGACGVRVNGHAYLACDTKMTELFEEYKDTDIFRISPLSNYTVISDLAVDWEPAIENLRKVKPGLVAKSEFSEKEGCRQNQEQYDRIVGQWDCILCGVCASECNKLSADRSDYMEPFVYTRAWKVANDSRTKDPMIHVKPSVTNGLWNCVHCHECTNRCPKHISAAEDIAGLRAMAMRKGLNSGVGPAHAKSFYTDLVEDSGRLNEIRLALRTEGVSTALRAGTAVTLMRAGKMNPLEIFGGHTIEGHKDLVKMIKAAQAANKE</sequence>
<keyword evidence="4" id="KW-0004">4Fe-4S</keyword>
<dbReference type="InterPro" id="IPR036010">
    <property type="entry name" value="2Fe-2S_ferredoxin-like_sf"/>
</dbReference>
<dbReference type="InterPro" id="IPR012675">
    <property type="entry name" value="Beta-grasp_dom_sf"/>
</dbReference>
<dbReference type="PROSITE" id="PS00197">
    <property type="entry name" value="2FE2S_FER_1"/>
    <property type="match status" value="1"/>
</dbReference>
<evidence type="ECO:0000256" key="3">
    <source>
        <dbReference type="ARBA" id="ARBA00009433"/>
    </source>
</evidence>
<dbReference type="KEGG" id="shal:SHALO_0899"/>
<dbReference type="SUPFAM" id="SSF46548">
    <property type="entry name" value="alpha-helical ferredoxin"/>
    <property type="match status" value="1"/>
</dbReference>
<dbReference type="InterPro" id="IPR050573">
    <property type="entry name" value="SDH/FRD_Iron-Sulfur"/>
</dbReference>
<dbReference type="SUPFAM" id="SSF54292">
    <property type="entry name" value="2Fe-2S ferredoxin-like"/>
    <property type="match status" value="1"/>
</dbReference>
<dbReference type="Proteomes" id="UP000094609">
    <property type="component" value="Chromosome"/>
</dbReference>
<dbReference type="STRING" id="1193502.SHALO_0899"/>
<dbReference type="Pfam" id="PF13085">
    <property type="entry name" value="Fer2_3"/>
    <property type="match status" value="1"/>
</dbReference>
<dbReference type="InterPro" id="IPR053608">
    <property type="entry name" value="SDH/FR_iron-sulfur_subunit"/>
</dbReference>
<evidence type="ECO:0000256" key="4">
    <source>
        <dbReference type="ARBA" id="ARBA00022485"/>
    </source>
</evidence>
<dbReference type="NCBIfam" id="NF042952">
    <property type="entry name" value="MFR_FeS_SdhB"/>
    <property type="match status" value="1"/>
</dbReference>
<dbReference type="InterPro" id="IPR025192">
    <property type="entry name" value="Succ_DH/fum_Rdtase_N"/>
</dbReference>
<comment type="cofactor">
    <cofactor evidence="1">
        <name>[3Fe-4S] cluster</name>
        <dbReference type="ChEBI" id="CHEBI:21137"/>
    </cofactor>
</comment>
<dbReference type="AlphaFoldDB" id="A0A1D7TIA6"/>
<dbReference type="GO" id="GO:0009055">
    <property type="term" value="F:electron transfer activity"/>
    <property type="evidence" value="ECO:0007669"/>
    <property type="project" value="InterPro"/>
</dbReference>
<dbReference type="RefSeq" id="WP_069477543.1">
    <property type="nucleotide sequence ID" value="NZ_CP017111.1"/>
</dbReference>
<dbReference type="PANTHER" id="PTHR11921:SF29">
    <property type="entry name" value="SUCCINATE DEHYDROGENASE [UBIQUINONE] IRON-SULFUR SUBUNIT, MITOCHONDRIAL"/>
    <property type="match status" value="1"/>
</dbReference>
<dbReference type="GO" id="GO:0006099">
    <property type="term" value="P:tricarboxylic acid cycle"/>
    <property type="evidence" value="ECO:0007669"/>
    <property type="project" value="InterPro"/>
</dbReference>
<keyword evidence="5" id="KW-0001">2Fe-2S</keyword>
<dbReference type="GO" id="GO:0046872">
    <property type="term" value="F:metal ion binding"/>
    <property type="evidence" value="ECO:0007669"/>
    <property type="project" value="UniProtKB-KW"/>
</dbReference>
<dbReference type="GO" id="GO:0051537">
    <property type="term" value="F:2 iron, 2 sulfur cluster binding"/>
    <property type="evidence" value="ECO:0007669"/>
    <property type="project" value="UniProtKB-KW"/>
</dbReference>
<keyword evidence="7" id="KW-0560">Oxidoreductase</keyword>
<comment type="cofactor">
    <cofactor evidence="10">
        <name>[2Fe-2S] cluster</name>
        <dbReference type="ChEBI" id="CHEBI:190135"/>
    </cofactor>
</comment>
<evidence type="ECO:0000256" key="8">
    <source>
        <dbReference type="ARBA" id="ARBA00023004"/>
    </source>
</evidence>
<evidence type="ECO:0000256" key="6">
    <source>
        <dbReference type="ARBA" id="ARBA00022723"/>
    </source>
</evidence>
<dbReference type="PATRIC" id="fig|1193502.14.peg.905"/>
<reference evidence="13" key="1">
    <citation type="submission" date="2016-08" db="EMBL/GenBank/DDBJ databases">
        <title>Complete genome sequence of the organohalide-respiring Epsilonproteobacterium Sulfurospirillum halorespirans.</title>
        <authorList>
            <person name="Goris T."/>
            <person name="Zimmermann J."/>
            <person name="Schenz B."/>
            <person name="Lemos M."/>
            <person name="Hackermueller J."/>
            <person name="Diekert G."/>
        </authorList>
    </citation>
    <scope>NUCLEOTIDE SEQUENCE [LARGE SCALE GENOMIC DNA]</scope>
    <source>
        <strain>DSM 13726</strain>
        <strain evidence="13">PCE-M2</strain>
    </source>
</reference>